<reference evidence="3 4" key="1">
    <citation type="submission" date="2019-07" db="EMBL/GenBank/DDBJ databases">
        <title>De Novo Assembly of kiwifruit Actinidia rufa.</title>
        <authorList>
            <person name="Sugita-Konishi S."/>
            <person name="Sato K."/>
            <person name="Mori E."/>
            <person name="Abe Y."/>
            <person name="Kisaki G."/>
            <person name="Hamano K."/>
            <person name="Suezawa K."/>
            <person name="Otani M."/>
            <person name="Fukuda T."/>
            <person name="Manabe T."/>
            <person name="Gomi K."/>
            <person name="Tabuchi M."/>
            <person name="Akimitsu K."/>
            <person name="Kataoka I."/>
        </authorList>
    </citation>
    <scope>NUCLEOTIDE SEQUENCE [LARGE SCALE GENOMIC DNA]</scope>
    <source>
        <strain evidence="4">cv. Fuchu</strain>
    </source>
</reference>
<feature type="compositionally biased region" description="Pro residues" evidence="1">
    <location>
        <begin position="57"/>
        <end position="66"/>
    </location>
</feature>
<feature type="chain" id="PRO_5029655030" description="Prolamin-like domain-containing protein" evidence="2">
    <location>
        <begin position="21"/>
        <end position="131"/>
    </location>
</feature>
<sequence length="131" mass="14332">MKRGYAIAAVLLACIGMCLAVEASNSPPQSNALDWFSDVIGRFWPPFQSPPANQKPTPSPPISKKPPPQFYNPISCAEHYVTLGLCIADLYVSGANSVTQECCNTIREINKHCSDNALNDDYFKSIQNACH</sequence>
<proteinExistence type="predicted"/>
<dbReference type="EMBL" id="BJWL01000010">
    <property type="protein sequence ID" value="GFY94653.1"/>
    <property type="molecule type" value="Genomic_DNA"/>
</dbReference>
<keyword evidence="4" id="KW-1185">Reference proteome</keyword>
<evidence type="ECO:0008006" key="5">
    <source>
        <dbReference type="Google" id="ProtNLM"/>
    </source>
</evidence>
<protein>
    <recommendedName>
        <fullName evidence="5">Prolamin-like domain-containing protein</fullName>
    </recommendedName>
</protein>
<evidence type="ECO:0000256" key="2">
    <source>
        <dbReference type="SAM" id="SignalP"/>
    </source>
</evidence>
<gene>
    <name evidence="3" type="ORF">Acr_10g0000380</name>
</gene>
<evidence type="ECO:0000256" key="1">
    <source>
        <dbReference type="SAM" id="MobiDB-lite"/>
    </source>
</evidence>
<evidence type="ECO:0000313" key="3">
    <source>
        <dbReference type="EMBL" id="GFY94653.1"/>
    </source>
</evidence>
<dbReference type="Proteomes" id="UP000585474">
    <property type="component" value="Unassembled WGS sequence"/>
</dbReference>
<feature type="region of interest" description="Disordered" evidence="1">
    <location>
        <begin position="46"/>
        <end position="66"/>
    </location>
</feature>
<keyword evidence="2" id="KW-0732">Signal</keyword>
<accession>A0A7J0F7U2</accession>
<name>A0A7J0F7U2_9ERIC</name>
<organism evidence="3 4">
    <name type="scientific">Actinidia rufa</name>
    <dbReference type="NCBI Taxonomy" id="165716"/>
    <lineage>
        <taxon>Eukaryota</taxon>
        <taxon>Viridiplantae</taxon>
        <taxon>Streptophyta</taxon>
        <taxon>Embryophyta</taxon>
        <taxon>Tracheophyta</taxon>
        <taxon>Spermatophyta</taxon>
        <taxon>Magnoliopsida</taxon>
        <taxon>eudicotyledons</taxon>
        <taxon>Gunneridae</taxon>
        <taxon>Pentapetalae</taxon>
        <taxon>asterids</taxon>
        <taxon>Ericales</taxon>
        <taxon>Actinidiaceae</taxon>
        <taxon>Actinidia</taxon>
    </lineage>
</organism>
<comment type="caution">
    <text evidence="3">The sequence shown here is derived from an EMBL/GenBank/DDBJ whole genome shotgun (WGS) entry which is preliminary data.</text>
</comment>
<evidence type="ECO:0000313" key="4">
    <source>
        <dbReference type="Proteomes" id="UP000585474"/>
    </source>
</evidence>
<feature type="signal peptide" evidence="2">
    <location>
        <begin position="1"/>
        <end position="20"/>
    </location>
</feature>
<dbReference type="AlphaFoldDB" id="A0A7J0F7U2"/>